<dbReference type="EMBL" id="QJTF01000010">
    <property type="protein sequence ID" value="PYE87904.1"/>
    <property type="molecule type" value="Genomic_DNA"/>
</dbReference>
<comment type="catalytic activity">
    <reaction evidence="1 6">
        <text>alpha-D-ribose 1,5-bisphosphate + ATP = 5-phospho-alpha-D-ribose 1-diphosphate + ADP</text>
        <dbReference type="Rhea" id="RHEA:20109"/>
        <dbReference type="ChEBI" id="CHEBI:30616"/>
        <dbReference type="ChEBI" id="CHEBI:58017"/>
        <dbReference type="ChEBI" id="CHEBI:68688"/>
        <dbReference type="ChEBI" id="CHEBI:456216"/>
        <dbReference type="EC" id="2.7.4.23"/>
    </reaction>
</comment>
<dbReference type="Gene3D" id="3.40.50.300">
    <property type="entry name" value="P-loop containing nucleotide triphosphate hydrolases"/>
    <property type="match status" value="1"/>
</dbReference>
<comment type="pathway">
    <text evidence="2 6">Metabolic intermediate biosynthesis; 5-phospho-alpha-D-ribose 1-diphosphate biosynthesis; 5-phospho-alpha-D-ribose 1-diphosphate from D-ribose 5-phosphate (route II): step 3/3.</text>
</comment>
<evidence type="ECO:0000256" key="2">
    <source>
        <dbReference type="ARBA" id="ARBA00005069"/>
    </source>
</evidence>
<dbReference type="SMART" id="SM00072">
    <property type="entry name" value="GuKc"/>
    <property type="match status" value="1"/>
</dbReference>
<name>A0A318T0Y3_9HYPH</name>
<keyword evidence="3 6" id="KW-0808">Transferase</keyword>
<gene>
    <name evidence="6" type="primary">phnN</name>
    <name evidence="8" type="ORF">C7477_11089</name>
</gene>
<evidence type="ECO:0000313" key="9">
    <source>
        <dbReference type="Proteomes" id="UP000247454"/>
    </source>
</evidence>
<dbReference type="NCBIfam" id="TIGR02322">
    <property type="entry name" value="phosphon_PhnN"/>
    <property type="match status" value="1"/>
</dbReference>
<dbReference type="InterPro" id="IPR027417">
    <property type="entry name" value="P-loop_NTPase"/>
</dbReference>
<keyword evidence="4 6" id="KW-0547">Nucleotide-binding</keyword>
<dbReference type="GO" id="GO:0005524">
    <property type="term" value="F:ATP binding"/>
    <property type="evidence" value="ECO:0007669"/>
    <property type="project" value="UniProtKB-KW"/>
</dbReference>
<dbReference type="GO" id="GO:0019634">
    <property type="term" value="P:organic phosphonate metabolic process"/>
    <property type="evidence" value="ECO:0007669"/>
    <property type="project" value="UniProtKB-UniRule"/>
</dbReference>
<feature type="domain" description="Guanylate kinase/L-type calcium channel beta subunit" evidence="7">
    <location>
        <begin position="8"/>
        <end position="188"/>
    </location>
</feature>
<keyword evidence="9" id="KW-1185">Reference proteome</keyword>
<dbReference type="GO" id="GO:0033863">
    <property type="term" value="F:ribose 1,5-bisphosphate phosphokinase activity"/>
    <property type="evidence" value="ECO:0007669"/>
    <property type="project" value="UniProtKB-UniRule"/>
</dbReference>
<dbReference type="UniPathway" id="UPA00087">
    <property type="reaction ID" value="UER00175"/>
</dbReference>
<sequence length="195" mass="20655">MPEAEIGAGTLLAIVGPSGAGKDSLIAYARERLASDSSVLFVRRVVTRPALACAEDHDTCSPEVFAAARIAGAFAVDWEAHGLSYGVPLETHTHLEQGGVAVLNGSRAALSQIRSAFGRVTTVRITCDPDILAARLAARRRESDAEIQRRLRRATMEAGDIGDAIEIDNSGELAIAGDTLVSVIRTIQMGHLLLE</sequence>
<dbReference type="SUPFAM" id="SSF52540">
    <property type="entry name" value="P-loop containing nucleoside triphosphate hydrolases"/>
    <property type="match status" value="1"/>
</dbReference>
<keyword evidence="5 6" id="KW-0067">ATP-binding</keyword>
<dbReference type="InterPro" id="IPR012699">
    <property type="entry name" value="PhnN"/>
</dbReference>
<evidence type="ECO:0000256" key="3">
    <source>
        <dbReference type="ARBA" id="ARBA00022679"/>
    </source>
</evidence>
<evidence type="ECO:0000313" key="8">
    <source>
        <dbReference type="EMBL" id="PYE87904.1"/>
    </source>
</evidence>
<dbReference type="GO" id="GO:0006015">
    <property type="term" value="P:5-phosphoribose 1-diphosphate biosynthetic process"/>
    <property type="evidence" value="ECO:0007669"/>
    <property type="project" value="UniProtKB-UniRule"/>
</dbReference>
<dbReference type="HAMAP" id="MF_00836">
    <property type="entry name" value="PhnN"/>
    <property type="match status" value="1"/>
</dbReference>
<reference evidence="8 9" key="1">
    <citation type="submission" date="2018-06" db="EMBL/GenBank/DDBJ databases">
        <title>Genomic Encyclopedia of Type Strains, Phase III (KMG-III): the genomes of soil and plant-associated and newly described type strains.</title>
        <authorList>
            <person name="Whitman W."/>
        </authorList>
    </citation>
    <scope>NUCLEOTIDE SEQUENCE [LARGE SCALE GENOMIC DNA]</scope>
    <source>
        <strain evidence="8 9">ORS 1419</strain>
    </source>
</reference>
<dbReference type="EC" id="2.7.4.23" evidence="6"/>
<accession>A0A318T0Y3</accession>
<comment type="similarity">
    <text evidence="6">Belongs to the ribose 1,5-bisphosphokinase family.</text>
</comment>
<evidence type="ECO:0000259" key="7">
    <source>
        <dbReference type="SMART" id="SM00072"/>
    </source>
</evidence>
<comment type="caution">
    <text evidence="8">The sequence shown here is derived from an EMBL/GenBank/DDBJ whole genome shotgun (WGS) entry which is preliminary data.</text>
</comment>
<dbReference type="AlphaFoldDB" id="A0A318T0Y3"/>
<comment type="function">
    <text evidence="6">Catalyzes the phosphorylation of ribose 1,5-bisphosphate to 5-phospho-D-ribosyl alpha-1-diphosphate (PRPP).</text>
</comment>
<dbReference type="RefSeq" id="WP_245411801.1">
    <property type="nucleotide sequence ID" value="NZ_QJTF01000010.1"/>
</dbReference>
<evidence type="ECO:0000256" key="1">
    <source>
        <dbReference type="ARBA" id="ARBA00000373"/>
    </source>
</evidence>
<evidence type="ECO:0000256" key="6">
    <source>
        <dbReference type="HAMAP-Rule" id="MF_00836"/>
    </source>
</evidence>
<dbReference type="InterPro" id="IPR008145">
    <property type="entry name" value="GK/Ca_channel_bsu"/>
</dbReference>
<dbReference type="Proteomes" id="UP000247454">
    <property type="component" value="Unassembled WGS sequence"/>
</dbReference>
<proteinExistence type="inferred from homology"/>
<dbReference type="Pfam" id="PF13238">
    <property type="entry name" value="AAA_18"/>
    <property type="match status" value="1"/>
</dbReference>
<evidence type="ECO:0000256" key="5">
    <source>
        <dbReference type="ARBA" id="ARBA00022840"/>
    </source>
</evidence>
<keyword evidence="8" id="KW-0418">Kinase</keyword>
<organism evidence="8 9">
    <name type="scientific">Phyllobacterium leguminum</name>
    <dbReference type="NCBI Taxonomy" id="314237"/>
    <lineage>
        <taxon>Bacteria</taxon>
        <taxon>Pseudomonadati</taxon>
        <taxon>Pseudomonadota</taxon>
        <taxon>Alphaproteobacteria</taxon>
        <taxon>Hyphomicrobiales</taxon>
        <taxon>Phyllobacteriaceae</taxon>
        <taxon>Phyllobacterium</taxon>
    </lineage>
</organism>
<evidence type="ECO:0000256" key="4">
    <source>
        <dbReference type="ARBA" id="ARBA00022741"/>
    </source>
</evidence>
<feature type="binding site" evidence="6">
    <location>
        <begin position="16"/>
        <end position="23"/>
    </location>
    <ligand>
        <name>ATP</name>
        <dbReference type="ChEBI" id="CHEBI:30616"/>
    </ligand>
</feature>
<protein>
    <recommendedName>
        <fullName evidence="6">Ribose 1,5-bisphosphate phosphokinase PhnN</fullName>
        <ecNumber evidence="6">2.7.4.23</ecNumber>
    </recommendedName>
    <alternativeName>
        <fullName evidence="6">Ribose 1,5-bisphosphokinase</fullName>
    </alternativeName>
</protein>